<dbReference type="SUPFAM" id="SSF53955">
    <property type="entry name" value="Lysozyme-like"/>
    <property type="match status" value="1"/>
</dbReference>
<evidence type="ECO:0000256" key="10">
    <source>
        <dbReference type="ARBA" id="ARBA00022960"/>
    </source>
</evidence>
<evidence type="ECO:0000313" key="20">
    <source>
        <dbReference type="EMBL" id="BCJ88100.1"/>
    </source>
</evidence>
<evidence type="ECO:0000256" key="11">
    <source>
        <dbReference type="ARBA" id="ARBA00022984"/>
    </source>
</evidence>
<evidence type="ECO:0000256" key="9">
    <source>
        <dbReference type="ARBA" id="ARBA00022801"/>
    </source>
</evidence>
<keyword evidence="4" id="KW-1003">Cell membrane</keyword>
<dbReference type="GO" id="GO:0008658">
    <property type="term" value="F:penicillin binding"/>
    <property type="evidence" value="ECO:0007669"/>
    <property type="project" value="InterPro"/>
</dbReference>
<dbReference type="InterPro" id="IPR012338">
    <property type="entry name" value="Beta-lactam/transpept-like"/>
</dbReference>
<feature type="compositionally biased region" description="Low complexity" evidence="17">
    <location>
        <begin position="889"/>
        <end position="900"/>
    </location>
</feature>
<dbReference type="EMBL" id="AP023366">
    <property type="protein sequence ID" value="BCJ88100.1"/>
    <property type="molecule type" value="Genomic_DNA"/>
</dbReference>
<evidence type="ECO:0000256" key="7">
    <source>
        <dbReference type="ARBA" id="ARBA00022676"/>
    </source>
</evidence>
<dbReference type="RefSeq" id="WP_200758760.1">
    <property type="nucleotide sequence ID" value="NZ_AP023366.1"/>
</dbReference>
<dbReference type="Gene3D" id="1.10.3810.10">
    <property type="entry name" value="Biosynthetic peptidoglycan transglycosylase-like"/>
    <property type="match status" value="1"/>
</dbReference>
<dbReference type="FunFam" id="1.10.3810.10:FF:000001">
    <property type="entry name" value="Penicillin-binding protein 1A"/>
    <property type="match status" value="1"/>
</dbReference>
<protein>
    <submittedName>
        <fullName evidence="20">Penicillin-binding protein 1A</fullName>
    </submittedName>
</protein>
<dbReference type="AlphaFoldDB" id="A0A7I8DHJ3"/>
<feature type="domain" description="Fibronectin type-III" evidence="19">
    <location>
        <begin position="798"/>
        <end position="889"/>
    </location>
</feature>
<dbReference type="GO" id="GO:0005886">
    <property type="term" value="C:plasma membrane"/>
    <property type="evidence" value="ECO:0007669"/>
    <property type="project" value="UniProtKB-SubCell"/>
</dbReference>
<keyword evidence="8" id="KW-0808">Transferase</keyword>
<evidence type="ECO:0000256" key="5">
    <source>
        <dbReference type="ARBA" id="ARBA00022645"/>
    </source>
</evidence>
<feature type="region of interest" description="Disordered" evidence="17">
    <location>
        <begin position="885"/>
        <end position="907"/>
    </location>
</feature>
<dbReference type="PANTHER" id="PTHR32282:SF11">
    <property type="entry name" value="PENICILLIN-BINDING PROTEIN 1B"/>
    <property type="match status" value="1"/>
</dbReference>
<evidence type="ECO:0000256" key="1">
    <source>
        <dbReference type="ARBA" id="ARBA00004236"/>
    </source>
</evidence>
<keyword evidence="7" id="KW-0328">Glycosyltransferase</keyword>
<evidence type="ECO:0000256" key="13">
    <source>
        <dbReference type="ARBA" id="ARBA00023268"/>
    </source>
</evidence>
<dbReference type="NCBIfam" id="TIGR02074">
    <property type="entry name" value="PBP_1a_fam"/>
    <property type="match status" value="1"/>
</dbReference>
<name>A0A7I8DHJ3_9BACL</name>
<dbReference type="SMART" id="SM00060">
    <property type="entry name" value="FN3"/>
    <property type="match status" value="1"/>
</dbReference>
<evidence type="ECO:0000256" key="3">
    <source>
        <dbReference type="ARBA" id="ARBA00007739"/>
    </source>
</evidence>
<dbReference type="KEGG" id="eff:skT53_30850"/>
<dbReference type="GO" id="GO:0006508">
    <property type="term" value="P:proteolysis"/>
    <property type="evidence" value="ECO:0007669"/>
    <property type="project" value="UniProtKB-KW"/>
</dbReference>
<keyword evidence="12 18" id="KW-0472">Membrane</keyword>
<dbReference type="InterPro" id="IPR036950">
    <property type="entry name" value="PBP_transglycosylase"/>
</dbReference>
<dbReference type="GO" id="GO:0030288">
    <property type="term" value="C:outer membrane-bounded periplasmic space"/>
    <property type="evidence" value="ECO:0007669"/>
    <property type="project" value="TreeGrafter"/>
</dbReference>
<dbReference type="Gene3D" id="3.40.710.10">
    <property type="entry name" value="DD-peptidase/beta-lactamase superfamily"/>
    <property type="match status" value="1"/>
</dbReference>
<evidence type="ECO:0000256" key="17">
    <source>
        <dbReference type="SAM" id="MobiDB-lite"/>
    </source>
</evidence>
<evidence type="ECO:0000256" key="15">
    <source>
        <dbReference type="ARBA" id="ARBA00034000"/>
    </source>
</evidence>
<evidence type="ECO:0000256" key="2">
    <source>
        <dbReference type="ARBA" id="ARBA00007090"/>
    </source>
</evidence>
<keyword evidence="10" id="KW-0133">Cell shape</keyword>
<keyword evidence="18" id="KW-0812">Transmembrane</keyword>
<gene>
    <name evidence="20" type="ORF">skT53_30850</name>
</gene>
<dbReference type="InterPro" id="IPR003961">
    <property type="entry name" value="FN3_dom"/>
</dbReference>
<evidence type="ECO:0000256" key="18">
    <source>
        <dbReference type="SAM" id="Phobius"/>
    </source>
</evidence>
<keyword evidence="21" id="KW-1185">Reference proteome</keyword>
<dbReference type="InterPro" id="IPR001460">
    <property type="entry name" value="PCN-bd_Tpept"/>
</dbReference>
<feature type="region of interest" description="Disordered" evidence="17">
    <location>
        <begin position="393"/>
        <end position="417"/>
    </location>
</feature>
<evidence type="ECO:0000256" key="12">
    <source>
        <dbReference type="ARBA" id="ARBA00023136"/>
    </source>
</evidence>
<dbReference type="SUPFAM" id="SSF49265">
    <property type="entry name" value="Fibronectin type III"/>
    <property type="match status" value="1"/>
</dbReference>
<evidence type="ECO:0000256" key="4">
    <source>
        <dbReference type="ARBA" id="ARBA00022475"/>
    </source>
</evidence>
<dbReference type="Gene3D" id="2.60.40.10">
    <property type="entry name" value="Immunoglobulins"/>
    <property type="match status" value="2"/>
</dbReference>
<comment type="catalytic activity">
    <reaction evidence="16">
        <text>[GlcNAc-(1-&gt;4)-Mur2Ac(oyl-L-Ala-gamma-D-Glu-L-Lys-D-Ala-D-Ala)](n)-di-trans,octa-cis-undecaprenyl diphosphate + beta-D-GlcNAc-(1-&gt;4)-Mur2Ac(oyl-L-Ala-gamma-D-Glu-L-Lys-D-Ala-D-Ala)-di-trans,octa-cis-undecaprenyl diphosphate = [GlcNAc-(1-&gt;4)-Mur2Ac(oyl-L-Ala-gamma-D-Glu-L-Lys-D-Ala-D-Ala)](n+1)-di-trans,octa-cis-undecaprenyl diphosphate + di-trans,octa-cis-undecaprenyl diphosphate + H(+)</text>
        <dbReference type="Rhea" id="RHEA:23708"/>
        <dbReference type="Rhea" id="RHEA-COMP:9602"/>
        <dbReference type="Rhea" id="RHEA-COMP:9603"/>
        <dbReference type="ChEBI" id="CHEBI:15378"/>
        <dbReference type="ChEBI" id="CHEBI:58405"/>
        <dbReference type="ChEBI" id="CHEBI:60033"/>
        <dbReference type="ChEBI" id="CHEBI:78435"/>
        <dbReference type="EC" id="2.4.99.28"/>
    </reaction>
</comment>
<comment type="similarity">
    <text evidence="3">In the N-terminal section; belongs to the glycosyltransferase 51 family.</text>
</comment>
<keyword evidence="13" id="KW-0511">Multifunctional enzyme</keyword>
<dbReference type="GO" id="GO:0008955">
    <property type="term" value="F:peptidoglycan glycosyltransferase activity"/>
    <property type="evidence" value="ECO:0007669"/>
    <property type="project" value="UniProtKB-EC"/>
</dbReference>
<dbReference type="GO" id="GO:0071555">
    <property type="term" value="P:cell wall organization"/>
    <property type="evidence" value="ECO:0007669"/>
    <property type="project" value="UniProtKB-KW"/>
</dbReference>
<dbReference type="CDD" id="cd00063">
    <property type="entry name" value="FN3"/>
    <property type="match status" value="1"/>
</dbReference>
<keyword evidence="18" id="KW-1133">Transmembrane helix</keyword>
<keyword evidence="14" id="KW-0961">Cell wall biogenesis/degradation</keyword>
<sequence length="987" mass="107658">MTSQSNRTTDITTRTGKFKRKPRFWLKILIVSILAFGLLGTAGAFGFVYYLIQDAPAFTPEAFNSLSATTNVYDRNDQLLGSMQSDGERELIKSLDEVSPYVVQAFVAAEDADFYKHFGIDPISVLRAAYQNFIGGGIVSGGSTITQQTVKNVMFPAQEQTIKRKVQEMYLSVQLERAMSKNEILVHYLNWIYFGKSGYANIYGIKAASKAFFNKDPRDLNLAQAAILAALPNNPGKYNPYTGLKHAITYQNYVLNEMMKAGYITQEDYQKARSFDIEASIVKPKVTATGYNNYPFVISEVERRAAEKLMSVGRYDNLDDARQALFKGGYKVYTTIDRNFQDAVDQVLADDKNFYGQPISYRSSDNREIKDALQQAGATLLDNQTGGVLAIGGGRDYKKNQNNHTTLPRQPGSTMKPLSVYGPAVEKKLLSPGSVLDDTPMALANPNAAGGKYFPMNYDNKFHGLMTAREALKRSYNIPAIKTTELVTPAVGLDYVKKMGVTTLQKSDENLVSGIGGLTYGMSVEEATGAYSTFANGGVYKKSHLITRIVDRTGYEVYRYKPTAEKVFSPDTAYILTDMMKDVVKSGTAAGVGAHFPGRQIAGKTGTTDGTTDSWFVGYTPAVTLGIWVGYDIPYPMADLSAIDASGSRPLKIWDDIMDKVYPKLPAEPSFPPMPETIARAEVCTKSGKIPTDLCRALGTVTTDLFVKGTEPKELCDTMVSVKYVELNGKKYLMNDKLSAMGSVVKEGIFIKRKPYELPDGNEKYRPTDAYMELPQQFAKNSGTSASAESGAGTSAGSPVDIQIVSNTPTSVTLAWKPVTEADGYVMMRSTSPTGPFQIISEHLQETQYTDATVQAGISYYFQVCAIQNGTIQPAVASVQVTPGATHATEPGENPGTPGPSSDTTATAPVLSIRSGSTGQAELAWTPSAAAFHYLVEQNTGSGWRQIANTTTNSYTLLASDGDSFRVKAVDPTGQISISNTIRYHFQ</sequence>
<evidence type="ECO:0000256" key="8">
    <source>
        <dbReference type="ARBA" id="ARBA00022679"/>
    </source>
</evidence>
<dbReference type="PANTHER" id="PTHR32282">
    <property type="entry name" value="BINDING PROTEIN TRANSPEPTIDASE, PUTATIVE-RELATED"/>
    <property type="match status" value="1"/>
</dbReference>
<evidence type="ECO:0000313" key="21">
    <source>
        <dbReference type="Proteomes" id="UP000593802"/>
    </source>
</evidence>
<comment type="subcellular location">
    <subcellularLocation>
        <location evidence="1">Cell membrane</location>
    </subcellularLocation>
</comment>
<keyword evidence="5" id="KW-0121">Carboxypeptidase</keyword>
<comment type="similarity">
    <text evidence="2">In the C-terminal section; belongs to the transpeptidase family.</text>
</comment>
<dbReference type="Proteomes" id="UP000593802">
    <property type="component" value="Chromosome"/>
</dbReference>
<dbReference type="InterPro" id="IPR023346">
    <property type="entry name" value="Lysozyme-like_dom_sf"/>
</dbReference>
<feature type="transmembrane region" description="Helical" evidence="18">
    <location>
        <begin position="24"/>
        <end position="52"/>
    </location>
</feature>
<dbReference type="Pfam" id="PF00905">
    <property type="entry name" value="Transpeptidase"/>
    <property type="match status" value="1"/>
</dbReference>
<dbReference type="SUPFAM" id="SSF56601">
    <property type="entry name" value="beta-lactamase/transpeptidase-like"/>
    <property type="match status" value="1"/>
</dbReference>
<evidence type="ECO:0000256" key="16">
    <source>
        <dbReference type="ARBA" id="ARBA00049902"/>
    </source>
</evidence>
<dbReference type="PROSITE" id="PS50853">
    <property type="entry name" value="FN3"/>
    <property type="match status" value="1"/>
</dbReference>
<dbReference type="GO" id="GO:0008360">
    <property type="term" value="P:regulation of cell shape"/>
    <property type="evidence" value="ECO:0007669"/>
    <property type="project" value="UniProtKB-KW"/>
</dbReference>
<dbReference type="InterPro" id="IPR050396">
    <property type="entry name" value="Glycosyltr_51/Transpeptidase"/>
</dbReference>
<dbReference type="InterPro" id="IPR013783">
    <property type="entry name" value="Ig-like_fold"/>
</dbReference>
<dbReference type="Pfam" id="PF00912">
    <property type="entry name" value="Transgly"/>
    <property type="match status" value="1"/>
</dbReference>
<keyword evidence="6" id="KW-0645">Protease</keyword>
<keyword evidence="11" id="KW-0573">Peptidoglycan synthesis</keyword>
<feature type="compositionally biased region" description="Polar residues" evidence="17">
    <location>
        <begin position="400"/>
        <end position="413"/>
    </location>
</feature>
<comment type="catalytic activity">
    <reaction evidence="15">
        <text>Preferential cleavage: (Ac)2-L-Lys-D-Ala-|-D-Ala. Also transpeptidation of peptidyl-alanyl moieties that are N-acyl substituents of D-alanine.</text>
        <dbReference type="EC" id="3.4.16.4"/>
    </reaction>
</comment>
<dbReference type="InterPro" id="IPR036116">
    <property type="entry name" value="FN3_sf"/>
</dbReference>
<organism evidence="20 21">
    <name type="scientific">Effusibacillus dendaii</name>
    <dbReference type="NCBI Taxonomy" id="2743772"/>
    <lineage>
        <taxon>Bacteria</taxon>
        <taxon>Bacillati</taxon>
        <taxon>Bacillota</taxon>
        <taxon>Bacilli</taxon>
        <taxon>Bacillales</taxon>
        <taxon>Alicyclobacillaceae</taxon>
        <taxon>Effusibacillus</taxon>
    </lineage>
</organism>
<reference evidence="20 21" key="1">
    <citation type="submission" date="2020-08" db="EMBL/GenBank/DDBJ databases">
        <title>Complete Genome Sequence of Effusibacillus dendaii Strain skT53, Isolated from Farmland soil.</title>
        <authorList>
            <person name="Konishi T."/>
            <person name="Kawasaki H."/>
        </authorList>
    </citation>
    <scope>NUCLEOTIDE SEQUENCE [LARGE SCALE GENOMIC DNA]</scope>
    <source>
        <strain evidence="21">skT53</strain>
    </source>
</reference>
<dbReference type="GO" id="GO:0009002">
    <property type="term" value="F:serine-type D-Ala-D-Ala carboxypeptidase activity"/>
    <property type="evidence" value="ECO:0007669"/>
    <property type="project" value="UniProtKB-EC"/>
</dbReference>
<accession>A0A7I8DHJ3</accession>
<evidence type="ECO:0000256" key="14">
    <source>
        <dbReference type="ARBA" id="ARBA00023316"/>
    </source>
</evidence>
<keyword evidence="9" id="KW-0378">Hydrolase</keyword>
<dbReference type="InterPro" id="IPR001264">
    <property type="entry name" value="Glyco_trans_51"/>
</dbReference>
<proteinExistence type="inferred from homology"/>
<evidence type="ECO:0000256" key="6">
    <source>
        <dbReference type="ARBA" id="ARBA00022670"/>
    </source>
</evidence>
<dbReference type="GO" id="GO:0009252">
    <property type="term" value="P:peptidoglycan biosynthetic process"/>
    <property type="evidence" value="ECO:0007669"/>
    <property type="project" value="UniProtKB-KW"/>
</dbReference>
<evidence type="ECO:0000259" key="19">
    <source>
        <dbReference type="PROSITE" id="PS50853"/>
    </source>
</evidence>